<feature type="domain" description="RIH" evidence="12">
    <location>
        <begin position="190"/>
        <end position="316"/>
    </location>
</feature>
<dbReference type="PANTHER" id="PTHR13715">
    <property type="entry name" value="RYANODINE RECEPTOR AND IP3 RECEPTOR"/>
    <property type="match status" value="1"/>
</dbReference>
<keyword evidence="4 10" id="KW-1133">Transmembrane helix</keyword>
<evidence type="ECO:0000259" key="12">
    <source>
        <dbReference type="Pfam" id="PF01365"/>
    </source>
</evidence>
<evidence type="ECO:0000256" key="1">
    <source>
        <dbReference type="ARBA" id="ARBA00004127"/>
    </source>
</evidence>
<feature type="domain" description="RIH" evidence="12">
    <location>
        <begin position="940"/>
        <end position="1114"/>
    </location>
</feature>
<evidence type="ECO:0000313" key="15">
    <source>
        <dbReference type="Proteomes" id="UP001165122"/>
    </source>
</evidence>
<evidence type="ECO:0000256" key="6">
    <source>
        <dbReference type="ARBA" id="ARBA00023136"/>
    </source>
</evidence>
<feature type="transmembrane region" description="Helical" evidence="10">
    <location>
        <begin position="2219"/>
        <end position="2247"/>
    </location>
</feature>
<sequence length="2639" mass="299863">PPPHPLPSPRVTLHMTSCRKHKDLLGNKTELESKSFDMCFSEEKSDNDALTLQPMDRSGPFCSRLLWILSTMETLHSFRRRMEKPGQEDQIHIRRQDITQTCSAIADIIYKADAYYDKDEHSRMKASRSYRPVSALRFSNPSSVQFQNIALAVKLMDALFDVASSPSAVNDAVRKRGNGATLSLEEDEATGKFKDKAFDQISHVIKLAWHGLVILFQGNRECEQYFANQPGWINPGVMNQIADPVGAAVAFNKLITANKVLLETKVDDKIINKFIELIKKRGPQERLMKFFSAICVCVDVNVLSNQETCLNQLLINESNKDHILFEISTSEAGRPQYQKINSAKKDIPDMYLGKDEVNQAGGYKSVRVSWEKITKLTDLRFPAGNGNHSCTVEDFFKILNFDPSQVKTSEKQHYQAANYLLAQIELFEAMCFGRSYNCIFKLQTMFPYTMTMGLVSNENLPDSVRNVFCKLMHRLWVDRYPHAPNCGRPQLPDLAWVAPDLKMRGIEEAGALPCFDLGDYHPLRLETDEFLKMSTHTKFFLLRDFVNGYLGQMGGSQGIGNKDKNELTTSILLMTSDLMSFGFFATKGKVKDLCEPLINVLDGRGDRIVIKEIRERNESDLSSASVTSTNPLHAMEIEGGDEENQVVITANSSKSLGGIGGSKRQEKIQAFVEEHKKRMGVGHQRYDKDNPDAVRVMNCKTNMFQVLGKVANMRANFRIQRFLKKFYDACQEGKIFIQADGQIKDEYFDEFEELFNSVDGAAMDMARMSGDQPMDTYCLDLMLYEKDELYMSSLSFMRRRFGQRKALLRFLPKVTLLQSHRLPVFTDFNMLDQDLQQLRYYIRSYEVWGVKSKSSDLDQETYLRVCLTLDNLYNFVYATSTYDHSPCSDEERDRDIREYLAKCNRGILEKEKDTVPNRPDVSSNDDLLKLAKMAPSKVRAQEQLVPNRLHQALLRNMGMAREVLFHGVEIDYEIMRKMVKMTSMSNVTGIEKDTRESENRLFNVCLKTVNVLAAFVDGDPANQTILFSKLGLIQSKMSKGFNIWDVVISIFENNVDLCERCPQELFIKFAGLVEKSNYSSRHIDFFLNLVEPDKSLGSRVIVRNQNLAIKALTDSQFSKTLLLEPPSSSSKSLEVLENEELFHLKSLELLALCAKGRNSYAGAKAQSLVDLARVSHYLASNAKKGGNTGNQLSTVLLTFTTNVYVETPLRDAQLAESKDMWGVLVIASNLASQMWKESQRALYEGTMGVEEYQLLFACLDLLKAFFDTTYTKEASTKRIESASKVIEAAMEFMTRSRFLESDMNKDKATLGMTNAEIVDRVKVLAESVLGILRDGDELVEDPFEEKAAPYIERRAKYSDDAVSTGTDYSEEAMRALMQSDFQAYMETCMGCLLDSKRAKIAMDLKEQQYLTTLEEVEVRTDPLNIEYLQAATDVPTYDGKDFEENKRSGQDDDDGETIIERIRAGMVYMCQLVYTVLMGGPMLGIILFLTFIAAFATIYQMAVNADVAIMASIEYVISWFFIVELTLRIFTYVVLHMEFDNFLMDPLNIIDIFVVFVDIFLMIAGDNAEGDVGGLVKGLRSARGFRLLRLLRALRAMRGSSPPKKMNNEEAKKDARSVKIDLGELCKRQLTFIRDNIDQNSVELEVALVEAFSVLSLHLEKHERRTHMELPGCEPSPLDLLDSTEDEIQDERDRCYVAEQGMIMELEAAEVICLTLCKAESEEVKDEAFRLGANMLNRGFTEGQEKFLEFFVNKDPESLFFFSIRDRIRACRVSLVDFTTSKEISEFSAEKFKEPCEKIKQMFNFLSQLCEGHNIDTQNILREQSYALKTCNLFEESVDFVVLQGKNMAQVRGMDCFEAELLESTLGFLVESMQGPCTGNQDFLVSNPKVLGVCKNVLSCPFKNVTDGSLKYRLYHFATGVICAMLESRVENMEVHQLLIQSLPYDLVMTNLKEIGKMETKLGYLRNGKVPKEKEDMSSDERQMAKMGMPAFYDSWDTLNWANDNVHIEWRAKATCPSSEKADADTWRDDLLADLRSNLDGMRRDLFTIINSLREVRCRDGNAFMEEHERTIVETSKGRPPSNDDVTIQENTNVRTVEIFWNDFVHKVQFTLPDEWPGFSDASKNQFIAGADLSNAEARCKSLIEKHEELYDEMVDQHRLGKSGLYRILATNYMNLKKFTYLVVIALNFNIMISPFESLEEVNIYKDLVADHLTKGEKATAIMGLTALTGYGICLLYLSISFGPLAFRRSNARRREMKKENDAKKENKIASTDLGVVVTWLACLIFYAAMAYIHKINDYGISTDGYVKTGALLAYLSAPWVLRSYLVIPSSKVLSFYCAAYDTITYGPVYTHLLLMVTILVGMDQSFWFTFTLLDCLNMSELLSATIKSVTQPIAQLSQTFALFIIVICCYTAIAFFLFGNSQFVLDDDDNADQACTTLIECFLFSLYVGLREGDMDAVLADADVADPTVWRNRMLYDITFFVVLGVLLFDVVTGIILDTFGELREEVNDRADKMENETYISGITREKIEELEGNAVDFTQVNQQHQDKWNYLYFLIYLNNKETSEMNGAEAFVHKAVGEEDTCWLPQKTCWAMQQSGASVDDELSPEELMEEQVGKLESVERSVTTLINRLELKELEG</sequence>
<feature type="transmembrane region" description="Helical" evidence="10">
    <location>
        <begin position="2399"/>
        <end position="2419"/>
    </location>
</feature>
<feature type="domain" description="RyR/IP3R Homology associated" evidence="13">
    <location>
        <begin position="1797"/>
        <end position="1897"/>
    </location>
</feature>
<keyword evidence="5" id="KW-0406">Ion transport</keyword>
<dbReference type="Pfam" id="PF01365">
    <property type="entry name" value="RYDR_ITPR"/>
    <property type="match status" value="2"/>
</dbReference>
<evidence type="ECO:0000256" key="10">
    <source>
        <dbReference type="SAM" id="Phobius"/>
    </source>
</evidence>
<dbReference type="Proteomes" id="UP001165122">
    <property type="component" value="Unassembled WGS sequence"/>
</dbReference>
<proteinExistence type="predicted"/>
<evidence type="ECO:0000256" key="4">
    <source>
        <dbReference type="ARBA" id="ARBA00022989"/>
    </source>
</evidence>
<dbReference type="SUPFAM" id="SSF81324">
    <property type="entry name" value="Voltage-gated potassium channels"/>
    <property type="match status" value="1"/>
</dbReference>
<organism evidence="14 15">
    <name type="scientific">Triparma laevis f. longispina</name>
    <dbReference type="NCBI Taxonomy" id="1714387"/>
    <lineage>
        <taxon>Eukaryota</taxon>
        <taxon>Sar</taxon>
        <taxon>Stramenopiles</taxon>
        <taxon>Ochrophyta</taxon>
        <taxon>Bolidophyceae</taxon>
        <taxon>Parmales</taxon>
        <taxon>Triparmaceae</taxon>
        <taxon>Triparma</taxon>
    </lineage>
</organism>
<dbReference type="InterPro" id="IPR013662">
    <property type="entry name" value="RIH_assoc-dom"/>
</dbReference>
<feature type="transmembrane region" description="Helical" evidence="10">
    <location>
        <begin position="2479"/>
        <end position="2501"/>
    </location>
</feature>
<keyword evidence="3 10" id="KW-0812">Transmembrane</keyword>
<keyword evidence="15" id="KW-1185">Reference proteome</keyword>
<protein>
    <recommendedName>
        <fullName evidence="16">RyR/IP3R Homology associated domain-containing protein</fullName>
    </recommendedName>
</protein>
<dbReference type="Pfam" id="PF00520">
    <property type="entry name" value="Ion_trans"/>
    <property type="match status" value="2"/>
</dbReference>
<dbReference type="OrthoDB" id="300855at2759"/>
<evidence type="ECO:0008006" key="16">
    <source>
        <dbReference type="Google" id="ProtNLM"/>
    </source>
</evidence>
<evidence type="ECO:0000256" key="9">
    <source>
        <dbReference type="SAM" id="Coils"/>
    </source>
</evidence>
<evidence type="ECO:0000313" key="14">
    <source>
        <dbReference type="EMBL" id="GMH63444.1"/>
    </source>
</evidence>
<feature type="transmembrane region" description="Helical" evidence="10">
    <location>
        <begin position="1516"/>
        <end position="1535"/>
    </location>
</feature>
<reference evidence="15" key="1">
    <citation type="journal article" date="2023" name="Commun. Biol.">
        <title>Genome analysis of Parmales, the sister group of diatoms, reveals the evolutionary specialization of diatoms from phago-mixotrophs to photoautotrophs.</title>
        <authorList>
            <person name="Ban H."/>
            <person name="Sato S."/>
            <person name="Yoshikawa S."/>
            <person name="Yamada K."/>
            <person name="Nakamura Y."/>
            <person name="Ichinomiya M."/>
            <person name="Sato N."/>
            <person name="Blanc-Mathieu R."/>
            <person name="Endo H."/>
            <person name="Kuwata A."/>
            <person name="Ogata H."/>
        </authorList>
    </citation>
    <scope>NUCLEOTIDE SEQUENCE [LARGE SCALE GENOMIC DNA]</scope>
    <source>
        <strain evidence="15">NIES 3700</strain>
    </source>
</reference>
<keyword evidence="9" id="KW-0175">Coiled coil</keyword>
<dbReference type="GO" id="GO:0005262">
    <property type="term" value="F:calcium channel activity"/>
    <property type="evidence" value="ECO:0007669"/>
    <property type="project" value="InterPro"/>
</dbReference>
<dbReference type="Gene3D" id="1.20.120.350">
    <property type="entry name" value="Voltage-gated potassium channels. Chain C"/>
    <property type="match status" value="1"/>
</dbReference>
<dbReference type="Pfam" id="PF08454">
    <property type="entry name" value="RIH_assoc"/>
    <property type="match status" value="1"/>
</dbReference>
<keyword evidence="8" id="KW-0407">Ion channel</keyword>
<keyword evidence="2" id="KW-0813">Transport</keyword>
<keyword evidence="7" id="KW-1071">Ligand-gated ion channel</keyword>
<dbReference type="Gene3D" id="1.10.287.70">
    <property type="match status" value="1"/>
</dbReference>
<dbReference type="EMBL" id="BRXW01000531">
    <property type="protein sequence ID" value="GMH63444.1"/>
    <property type="molecule type" value="Genomic_DNA"/>
</dbReference>
<feature type="domain" description="Ion transport" evidence="11">
    <location>
        <begin position="2358"/>
        <end position="2507"/>
    </location>
</feature>
<feature type="non-terminal residue" evidence="14">
    <location>
        <position position="1"/>
    </location>
</feature>
<evidence type="ECO:0000259" key="13">
    <source>
        <dbReference type="Pfam" id="PF08454"/>
    </source>
</evidence>
<comment type="caution">
    <text evidence="14">The sequence shown here is derived from an EMBL/GenBank/DDBJ whole genome shotgun (WGS) entry which is preliminary data.</text>
</comment>
<dbReference type="GO" id="GO:0016020">
    <property type="term" value="C:membrane"/>
    <property type="evidence" value="ECO:0007669"/>
    <property type="project" value="InterPro"/>
</dbReference>
<evidence type="ECO:0000256" key="5">
    <source>
        <dbReference type="ARBA" id="ARBA00023065"/>
    </source>
</evidence>
<dbReference type="PANTHER" id="PTHR13715:SF99">
    <property type="entry name" value="INOSITOL 1,4,5-TRISPHOSPHATE RECEPTOR-LIKE PROTEIN A"/>
    <property type="match status" value="1"/>
</dbReference>
<evidence type="ECO:0000256" key="8">
    <source>
        <dbReference type="ARBA" id="ARBA00023303"/>
    </source>
</evidence>
<name>A0A9W7A7Q7_9STRA</name>
<dbReference type="InterPro" id="IPR015925">
    <property type="entry name" value="Ryanodine_IP3_receptor"/>
</dbReference>
<feature type="transmembrane region" description="Helical" evidence="10">
    <location>
        <begin position="2274"/>
        <end position="2293"/>
    </location>
</feature>
<evidence type="ECO:0000259" key="11">
    <source>
        <dbReference type="Pfam" id="PF00520"/>
    </source>
</evidence>
<feature type="transmembrane region" description="Helical" evidence="10">
    <location>
        <begin position="2305"/>
        <end position="2322"/>
    </location>
</feature>
<dbReference type="InterPro" id="IPR005821">
    <property type="entry name" value="Ion_trans_dom"/>
</dbReference>
<keyword evidence="6 10" id="KW-0472">Membrane</keyword>
<evidence type="ECO:0000256" key="2">
    <source>
        <dbReference type="ARBA" id="ARBA00022448"/>
    </source>
</evidence>
<comment type="subcellular location">
    <subcellularLocation>
        <location evidence="1">Endomembrane system</location>
        <topology evidence="1">Multi-pass membrane protein</topology>
    </subcellularLocation>
</comment>
<feature type="coiled-coil region" evidence="9">
    <location>
        <begin position="2498"/>
        <end position="2549"/>
    </location>
</feature>
<dbReference type="InterPro" id="IPR000699">
    <property type="entry name" value="RIH_dom"/>
</dbReference>
<dbReference type="GO" id="GO:0012505">
    <property type="term" value="C:endomembrane system"/>
    <property type="evidence" value="ECO:0007669"/>
    <property type="project" value="UniProtKB-SubCell"/>
</dbReference>
<gene>
    <name evidence="14" type="ORF">TrLO_g4007</name>
</gene>
<feature type="domain" description="Ion transport" evidence="11">
    <location>
        <begin position="1485"/>
        <end position="1598"/>
    </location>
</feature>
<dbReference type="InterPro" id="IPR035910">
    <property type="entry name" value="RyR/IP3R_RIH_dom_sf"/>
</dbReference>
<dbReference type="InterPro" id="IPR027359">
    <property type="entry name" value="Volt_channel_dom_sf"/>
</dbReference>
<accession>A0A9W7A7Q7</accession>
<feature type="transmembrane region" description="Helical" evidence="10">
    <location>
        <begin position="2334"/>
        <end position="2361"/>
    </location>
</feature>
<evidence type="ECO:0000256" key="7">
    <source>
        <dbReference type="ARBA" id="ARBA00023286"/>
    </source>
</evidence>
<dbReference type="SUPFAM" id="SSF100909">
    <property type="entry name" value="IP3 receptor type 1 binding core, domain 2"/>
    <property type="match status" value="1"/>
</dbReference>
<feature type="transmembrane region" description="Helical" evidence="10">
    <location>
        <begin position="1472"/>
        <end position="1495"/>
    </location>
</feature>
<evidence type="ECO:0000256" key="3">
    <source>
        <dbReference type="ARBA" id="ARBA00022692"/>
    </source>
</evidence>